<dbReference type="InterPro" id="IPR036291">
    <property type="entry name" value="NAD(P)-bd_dom_sf"/>
</dbReference>
<dbReference type="InterPro" id="IPR020904">
    <property type="entry name" value="Sc_DH/Rdtase_CS"/>
</dbReference>
<evidence type="ECO:0000256" key="2">
    <source>
        <dbReference type="ARBA" id="ARBA00023002"/>
    </source>
</evidence>
<keyword evidence="6" id="KW-1185">Reference proteome</keyword>
<dbReference type="PANTHER" id="PTHR43976">
    <property type="entry name" value="SHORT CHAIN DEHYDROGENASE"/>
    <property type="match status" value="1"/>
</dbReference>
<comment type="similarity">
    <text evidence="1 3">Belongs to the short-chain dehydrogenases/reductases (SDR) family.</text>
</comment>
<evidence type="ECO:0000313" key="6">
    <source>
        <dbReference type="Proteomes" id="UP000659698"/>
    </source>
</evidence>
<feature type="domain" description="Ketoreductase" evidence="4">
    <location>
        <begin position="7"/>
        <end position="189"/>
    </location>
</feature>
<organism evidence="5 6">
    <name type="scientific">Rufibacter sediminis</name>
    <dbReference type="NCBI Taxonomy" id="2762756"/>
    <lineage>
        <taxon>Bacteria</taxon>
        <taxon>Pseudomonadati</taxon>
        <taxon>Bacteroidota</taxon>
        <taxon>Cytophagia</taxon>
        <taxon>Cytophagales</taxon>
        <taxon>Hymenobacteraceae</taxon>
        <taxon>Rufibacter</taxon>
    </lineage>
</organism>
<dbReference type="SMART" id="SM00822">
    <property type="entry name" value="PKS_KR"/>
    <property type="match status" value="1"/>
</dbReference>
<evidence type="ECO:0000313" key="5">
    <source>
        <dbReference type="EMBL" id="MBC3541200.1"/>
    </source>
</evidence>
<keyword evidence="2" id="KW-0560">Oxidoreductase</keyword>
<dbReference type="SUPFAM" id="SSF51735">
    <property type="entry name" value="NAD(P)-binding Rossmann-fold domains"/>
    <property type="match status" value="1"/>
</dbReference>
<dbReference type="NCBIfam" id="NF004824">
    <property type="entry name" value="PRK06180.1"/>
    <property type="match status" value="1"/>
</dbReference>
<dbReference type="CDD" id="cd05374">
    <property type="entry name" value="17beta-HSD-like_SDR_c"/>
    <property type="match status" value="1"/>
</dbReference>
<dbReference type="PANTHER" id="PTHR43976:SF16">
    <property type="entry name" value="SHORT-CHAIN DEHYDROGENASE_REDUCTASE FAMILY PROTEIN"/>
    <property type="match status" value="1"/>
</dbReference>
<sequence>MENQTRKVWFITGASTGIGLTLTRQLLQQGHAVAATSRNVTQLTQAVDHPTDQFLPLSMHLTDEESVTQALAKTVETFGRVDVVVNNAGYGLIGSLEELSDQEARRNFEVNVFGSLNVIRKALPYLRRQGSGHIFNISSIAGLSGSFPGFGIYCATKFAVNGFTEALATEVEPFGIKVTLVMPGYIRTNFLTQNSLATAQAPMPEYANAREMQALHQEQINGNQPGDPEKVAAALIQTAAAENPPLHLLLGADAYDMATQKLDSLSQEFQQWAEVSRSVGFEVAV</sequence>
<dbReference type="RefSeq" id="WP_186639837.1">
    <property type="nucleotide sequence ID" value="NZ_JACOAF010000038.1"/>
</dbReference>
<dbReference type="InterPro" id="IPR057326">
    <property type="entry name" value="KR_dom"/>
</dbReference>
<gene>
    <name evidence="5" type="ORF">H7U12_16010</name>
</gene>
<proteinExistence type="inferred from homology"/>
<protein>
    <submittedName>
        <fullName evidence="5">SDR family NAD(P)-dependent oxidoreductase</fullName>
    </submittedName>
</protein>
<dbReference type="PRINTS" id="PR00080">
    <property type="entry name" value="SDRFAMILY"/>
</dbReference>
<evidence type="ECO:0000256" key="3">
    <source>
        <dbReference type="RuleBase" id="RU000363"/>
    </source>
</evidence>
<reference evidence="5 6" key="1">
    <citation type="journal article" date="2019" name="Int. J. Syst. Evol. Microbiol.">
        <title>Rufibacter sediminis sp. nov., isolated from freshwater lake sediment.</title>
        <authorList>
            <person name="Qu J.H."/>
            <person name="Zhang L.J."/>
            <person name="Fu Y.H."/>
            <person name="Li H.F."/>
        </authorList>
    </citation>
    <scope>NUCLEOTIDE SEQUENCE [LARGE SCALE GENOMIC DNA]</scope>
    <source>
        <strain evidence="5 6">H-1</strain>
    </source>
</reference>
<evidence type="ECO:0000259" key="4">
    <source>
        <dbReference type="SMART" id="SM00822"/>
    </source>
</evidence>
<dbReference type="PROSITE" id="PS00061">
    <property type="entry name" value="ADH_SHORT"/>
    <property type="match status" value="1"/>
</dbReference>
<dbReference type="NCBIfam" id="NF006114">
    <property type="entry name" value="PRK08263.1"/>
    <property type="match status" value="1"/>
</dbReference>
<dbReference type="Gene3D" id="3.40.50.720">
    <property type="entry name" value="NAD(P)-binding Rossmann-like Domain"/>
    <property type="match status" value="1"/>
</dbReference>
<name>A0ABR6VW79_9BACT</name>
<comment type="caution">
    <text evidence="5">The sequence shown here is derived from an EMBL/GenBank/DDBJ whole genome shotgun (WGS) entry which is preliminary data.</text>
</comment>
<dbReference type="Proteomes" id="UP000659698">
    <property type="component" value="Unassembled WGS sequence"/>
</dbReference>
<dbReference type="Pfam" id="PF00106">
    <property type="entry name" value="adh_short"/>
    <property type="match status" value="1"/>
</dbReference>
<evidence type="ECO:0000256" key="1">
    <source>
        <dbReference type="ARBA" id="ARBA00006484"/>
    </source>
</evidence>
<dbReference type="InterPro" id="IPR002347">
    <property type="entry name" value="SDR_fam"/>
</dbReference>
<dbReference type="InterPro" id="IPR051911">
    <property type="entry name" value="SDR_oxidoreductase"/>
</dbReference>
<dbReference type="PRINTS" id="PR00081">
    <property type="entry name" value="GDHRDH"/>
</dbReference>
<dbReference type="EMBL" id="JACOAF010000038">
    <property type="protein sequence ID" value="MBC3541200.1"/>
    <property type="molecule type" value="Genomic_DNA"/>
</dbReference>
<accession>A0ABR6VW79</accession>